<feature type="non-terminal residue" evidence="1">
    <location>
        <position position="1"/>
    </location>
</feature>
<comment type="caution">
    <text evidence="1">The sequence shown here is derived from an EMBL/GenBank/DDBJ whole genome shotgun (WGS) entry which is preliminary data.</text>
</comment>
<sequence>EVNSKTVFRSTLMPPEERLMKACQLDLFINEFLKLIKL</sequence>
<name>A0A2W5F6Y8_9SPHI</name>
<dbReference type="EMBL" id="QFOI01000113">
    <property type="protein sequence ID" value="PZP49400.1"/>
    <property type="molecule type" value="Genomic_DNA"/>
</dbReference>
<gene>
    <name evidence="1" type="ORF">DI598_07875</name>
</gene>
<proteinExistence type="predicted"/>
<evidence type="ECO:0000313" key="2">
    <source>
        <dbReference type="Proteomes" id="UP000249645"/>
    </source>
</evidence>
<protein>
    <submittedName>
        <fullName evidence="1">Conjugal transfer protein TraA</fullName>
    </submittedName>
</protein>
<dbReference type="AlphaFoldDB" id="A0A2W5F6Y8"/>
<reference evidence="1 2" key="1">
    <citation type="submission" date="2017-11" db="EMBL/GenBank/DDBJ databases">
        <title>Infants hospitalized years apart are colonized by the same room-sourced microbial strains.</title>
        <authorList>
            <person name="Brooks B."/>
            <person name="Olm M.R."/>
            <person name="Firek B.A."/>
            <person name="Baker R."/>
            <person name="Thomas B.C."/>
            <person name="Morowitz M.J."/>
            <person name="Banfield J.F."/>
        </authorList>
    </citation>
    <scope>NUCLEOTIDE SEQUENCE [LARGE SCALE GENOMIC DNA]</scope>
    <source>
        <strain evidence="1">S2_009_000_R2_76</strain>
    </source>
</reference>
<dbReference type="Proteomes" id="UP000249645">
    <property type="component" value="Unassembled WGS sequence"/>
</dbReference>
<accession>A0A2W5F6Y8</accession>
<organism evidence="1 2">
    <name type="scientific">Pseudopedobacter saltans</name>
    <dbReference type="NCBI Taxonomy" id="151895"/>
    <lineage>
        <taxon>Bacteria</taxon>
        <taxon>Pseudomonadati</taxon>
        <taxon>Bacteroidota</taxon>
        <taxon>Sphingobacteriia</taxon>
        <taxon>Sphingobacteriales</taxon>
        <taxon>Sphingobacteriaceae</taxon>
        <taxon>Pseudopedobacter</taxon>
    </lineage>
</organism>
<evidence type="ECO:0000313" key="1">
    <source>
        <dbReference type="EMBL" id="PZP49400.1"/>
    </source>
</evidence>